<keyword evidence="2" id="KW-1185">Reference proteome</keyword>
<evidence type="ECO:0000313" key="2">
    <source>
        <dbReference type="Proteomes" id="UP000779508"/>
    </source>
</evidence>
<reference evidence="1 2" key="1">
    <citation type="submission" date="2021-06" db="EMBL/GenBank/DDBJ databases">
        <authorList>
            <person name="Sun Q."/>
            <person name="Li D."/>
        </authorList>
    </citation>
    <scope>NUCLEOTIDE SEQUENCE [LARGE SCALE GENOMIC DNA]</scope>
    <source>
        <strain evidence="1 2">MSJ-5</strain>
    </source>
</reference>
<proteinExistence type="predicted"/>
<dbReference type="RefSeq" id="WP_216417732.1">
    <property type="nucleotide sequence ID" value="NZ_JAHLQK010000004.1"/>
</dbReference>
<dbReference type="EMBL" id="JAHLQK010000004">
    <property type="protein sequence ID" value="MBU5677196.1"/>
    <property type="molecule type" value="Genomic_DNA"/>
</dbReference>
<accession>A0ABS6G3X9</accession>
<comment type="caution">
    <text evidence="1">The sequence shown here is derived from an EMBL/GenBank/DDBJ whole genome shotgun (WGS) entry which is preliminary data.</text>
</comment>
<protein>
    <submittedName>
        <fullName evidence="1">YdhW family putative oxidoreductase system protein</fullName>
    </submittedName>
</protein>
<dbReference type="InterPro" id="IPR058229">
    <property type="entry name" value="YdhW-like"/>
</dbReference>
<gene>
    <name evidence="1" type="ORF">KQI88_12310</name>
</gene>
<sequence length="216" mass="25177">MKEIDIKGLENDINQEINKEDILLEQNMVDENNNSIHEQEDKISLMGDLVRLKSSEGKLTNGEDFFEDPIALEVEEILPSIEELKAREEYGDIYTIKGASSIYLFSDKYITYNYAQMMVRVEEKDLINLIAETVRHESKTYPRPTDVRLFSYNPFNFTKEQFSDVLAQLKTKKEYEDIKETRASNAALYLYSDKFMVKVHAASLAEWIEVEHDQNP</sequence>
<dbReference type="Proteomes" id="UP000779508">
    <property type="component" value="Unassembled WGS sequence"/>
</dbReference>
<organism evidence="1 2">
    <name type="scientific">Alkaliphilus flagellatus</name>
    <dbReference type="NCBI Taxonomy" id="2841507"/>
    <lineage>
        <taxon>Bacteria</taxon>
        <taxon>Bacillati</taxon>
        <taxon>Bacillota</taxon>
        <taxon>Clostridia</taxon>
        <taxon>Peptostreptococcales</taxon>
        <taxon>Natronincolaceae</taxon>
        <taxon>Alkaliphilus</taxon>
    </lineage>
</organism>
<evidence type="ECO:0000313" key="1">
    <source>
        <dbReference type="EMBL" id="MBU5677196.1"/>
    </source>
</evidence>
<dbReference type="NCBIfam" id="NF007411">
    <property type="entry name" value="PRK09947.1"/>
    <property type="match status" value="1"/>
</dbReference>
<name>A0ABS6G3X9_9FIRM</name>